<dbReference type="PANTHER" id="PTHR34222:SF99">
    <property type="entry name" value="PROTEIN, PUTATIVE-RELATED"/>
    <property type="match status" value="1"/>
</dbReference>
<dbReference type="Proteomes" id="UP001443914">
    <property type="component" value="Unassembled WGS sequence"/>
</dbReference>
<gene>
    <name evidence="1" type="ORF">RND81_08G066700</name>
</gene>
<comment type="caution">
    <text evidence="1">The sequence shown here is derived from an EMBL/GenBank/DDBJ whole genome shotgun (WGS) entry which is preliminary data.</text>
</comment>
<dbReference type="PANTHER" id="PTHR34222">
    <property type="entry name" value="GAG_PRE-INTEGRS DOMAIN-CONTAINING PROTEIN"/>
    <property type="match status" value="1"/>
</dbReference>
<evidence type="ECO:0000313" key="2">
    <source>
        <dbReference type="Proteomes" id="UP001443914"/>
    </source>
</evidence>
<reference evidence="1" key="1">
    <citation type="submission" date="2024-03" db="EMBL/GenBank/DDBJ databases">
        <title>WGS assembly of Saponaria officinalis var. Norfolk2.</title>
        <authorList>
            <person name="Jenkins J."/>
            <person name="Shu S."/>
            <person name="Grimwood J."/>
            <person name="Barry K."/>
            <person name="Goodstein D."/>
            <person name="Schmutz J."/>
            <person name="Leebens-Mack J."/>
            <person name="Osbourn A."/>
        </authorList>
    </citation>
    <scope>NUCLEOTIDE SEQUENCE [LARGE SCALE GENOMIC DNA]</scope>
    <source>
        <strain evidence="1">JIC</strain>
    </source>
</reference>
<proteinExistence type="predicted"/>
<keyword evidence="2" id="KW-1185">Reference proteome</keyword>
<protein>
    <submittedName>
        <fullName evidence="1">Uncharacterized protein</fullName>
    </submittedName>
</protein>
<name>A0AAW1J5J7_SAPOF</name>
<organism evidence="1 2">
    <name type="scientific">Saponaria officinalis</name>
    <name type="common">Common soapwort</name>
    <name type="synonym">Lychnis saponaria</name>
    <dbReference type="NCBI Taxonomy" id="3572"/>
    <lineage>
        <taxon>Eukaryota</taxon>
        <taxon>Viridiplantae</taxon>
        <taxon>Streptophyta</taxon>
        <taxon>Embryophyta</taxon>
        <taxon>Tracheophyta</taxon>
        <taxon>Spermatophyta</taxon>
        <taxon>Magnoliopsida</taxon>
        <taxon>eudicotyledons</taxon>
        <taxon>Gunneridae</taxon>
        <taxon>Pentapetalae</taxon>
        <taxon>Caryophyllales</taxon>
        <taxon>Caryophyllaceae</taxon>
        <taxon>Caryophylleae</taxon>
        <taxon>Saponaria</taxon>
    </lineage>
</organism>
<sequence length="125" mass="14493">MVKRIVEREVNAKLIQFLMRLNHAYENVKTHVFTLEPLPPLNKAFALLQKIERQNHLDDSSDLSSDSATFNTFHSPVDLFSTQKRQKFNNAPDGFSVKECHYCHHLGHTKAECFKLRECSFCGKK</sequence>
<dbReference type="AlphaFoldDB" id="A0AAW1J5J7"/>
<accession>A0AAW1J5J7</accession>
<evidence type="ECO:0000313" key="1">
    <source>
        <dbReference type="EMBL" id="KAK9697879.1"/>
    </source>
</evidence>
<dbReference type="EMBL" id="JBDFQZ010000008">
    <property type="protein sequence ID" value="KAK9697879.1"/>
    <property type="molecule type" value="Genomic_DNA"/>
</dbReference>